<evidence type="ECO:0000256" key="1">
    <source>
        <dbReference type="SAM" id="MobiDB-lite"/>
    </source>
</evidence>
<comment type="caution">
    <text evidence="2">The sequence shown here is derived from an EMBL/GenBank/DDBJ whole genome shotgun (WGS) entry which is preliminary data.</text>
</comment>
<evidence type="ECO:0000313" key="2">
    <source>
        <dbReference type="EMBL" id="MEU3553034.1"/>
    </source>
</evidence>
<gene>
    <name evidence="2" type="ORF">AB0E65_02165</name>
</gene>
<dbReference type="RefSeq" id="WP_159105634.1">
    <property type="nucleotide sequence ID" value="NZ_BEVZ01000003.1"/>
</dbReference>
<protein>
    <submittedName>
        <fullName evidence="2">Uncharacterized protein</fullName>
    </submittedName>
</protein>
<dbReference type="Proteomes" id="UP001550850">
    <property type="component" value="Unassembled WGS sequence"/>
</dbReference>
<name>A0ABV2YBF2_9ACTN</name>
<feature type="region of interest" description="Disordered" evidence="1">
    <location>
        <begin position="105"/>
        <end position="127"/>
    </location>
</feature>
<reference evidence="2 3" key="1">
    <citation type="submission" date="2024-06" db="EMBL/GenBank/DDBJ databases">
        <title>The Natural Products Discovery Center: Release of the First 8490 Sequenced Strains for Exploring Actinobacteria Biosynthetic Diversity.</title>
        <authorList>
            <person name="Kalkreuter E."/>
            <person name="Kautsar S.A."/>
            <person name="Yang D."/>
            <person name="Bader C.D."/>
            <person name="Teijaro C.N."/>
            <person name="Fluegel L."/>
            <person name="Davis C.M."/>
            <person name="Simpson J.R."/>
            <person name="Lauterbach L."/>
            <person name="Steele A.D."/>
            <person name="Gui C."/>
            <person name="Meng S."/>
            <person name="Li G."/>
            <person name="Viehrig K."/>
            <person name="Ye F."/>
            <person name="Su P."/>
            <person name="Kiefer A.F."/>
            <person name="Nichols A."/>
            <person name="Cepeda A.J."/>
            <person name="Yan W."/>
            <person name="Fan B."/>
            <person name="Jiang Y."/>
            <person name="Adhikari A."/>
            <person name="Zheng C.-J."/>
            <person name="Schuster L."/>
            <person name="Cowan T.M."/>
            <person name="Smanski M.J."/>
            <person name="Chevrette M.G."/>
            <person name="De Carvalho L.P.S."/>
            <person name="Shen B."/>
        </authorList>
    </citation>
    <scope>NUCLEOTIDE SEQUENCE [LARGE SCALE GENOMIC DNA]</scope>
    <source>
        <strain evidence="2 3">NPDC038104</strain>
    </source>
</reference>
<keyword evidence="3" id="KW-1185">Reference proteome</keyword>
<proteinExistence type="predicted"/>
<dbReference type="EMBL" id="JBEZUR010000002">
    <property type="protein sequence ID" value="MEU3553034.1"/>
    <property type="molecule type" value="Genomic_DNA"/>
</dbReference>
<feature type="compositionally biased region" description="Pro residues" evidence="1">
    <location>
        <begin position="107"/>
        <end position="118"/>
    </location>
</feature>
<organism evidence="2 3">
    <name type="scientific">Streptomyces fragilis</name>
    <dbReference type="NCBI Taxonomy" id="67301"/>
    <lineage>
        <taxon>Bacteria</taxon>
        <taxon>Bacillati</taxon>
        <taxon>Actinomycetota</taxon>
        <taxon>Actinomycetes</taxon>
        <taxon>Kitasatosporales</taxon>
        <taxon>Streptomycetaceae</taxon>
        <taxon>Streptomyces</taxon>
    </lineage>
</organism>
<sequence>MGIRMLGRSPAGAEAVISALRPPVRPVAPAASTVRRHLGWTTGARRQARDLWEAVAGRQPVVVLSLAVGPAQAVARRTWGLVIRMVRPGAYRRITVTVVPLRGFPQLPAPPSPRPPHAGPGAGAATP</sequence>
<evidence type="ECO:0000313" key="3">
    <source>
        <dbReference type="Proteomes" id="UP001550850"/>
    </source>
</evidence>
<accession>A0ABV2YBF2</accession>